<keyword evidence="2 3" id="KW-0808">Transferase</keyword>
<keyword evidence="1 3" id="KW-0489">Methyltransferase</keyword>
<sequence>MTTQTPTLGDSMRHDIAAHGGWIGFDRFMQLALYTPGLGYYAGGLRKLGSMPEDGSDFVTAPELSPVFGKVLAAQVREALDATGTDEVWEFGAGSGALAGQLLEALGERVRRYTIVDLSGSLRARQQERLAAHAGRVHWAERLPEAIEGVVVGNELLDAMPVQLLHRVQGAWHERGVALDAGGALAWSDRPTALRPPVEIEGGHDYLTEIHPQGEAFMRTLGERLARGAAFLIDYGFGEDEYYHPQRHMGTVMCHRAHRADDDPLADVGEKDITAHVNFTAMALAAQDAGLNVLGYTSQARFLMNCGLLQEMERLTLAQRALAAKLMLEHEMGELFKVLAVGPGEPWTPMGFAQGDRTHRL</sequence>
<dbReference type="GO" id="GO:0032259">
    <property type="term" value="P:methylation"/>
    <property type="evidence" value="ECO:0007669"/>
    <property type="project" value="UniProtKB-KW"/>
</dbReference>
<dbReference type="GO" id="GO:0035243">
    <property type="term" value="F:protein-arginine omega-N symmetric methyltransferase activity"/>
    <property type="evidence" value="ECO:0007669"/>
    <property type="project" value="TreeGrafter"/>
</dbReference>
<evidence type="ECO:0000313" key="3">
    <source>
        <dbReference type="EMBL" id="RKJ98278.1"/>
    </source>
</evidence>
<gene>
    <name evidence="3" type="ORF">CE154_000445</name>
</gene>
<dbReference type="SUPFAM" id="SSF53335">
    <property type="entry name" value="S-adenosyl-L-methionine-dependent methyltransferases"/>
    <property type="match status" value="1"/>
</dbReference>
<dbReference type="Proteomes" id="UP000216225">
    <property type="component" value="Unassembled WGS sequence"/>
</dbReference>
<evidence type="ECO:0000256" key="1">
    <source>
        <dbReference type="ARBA" id="ARBA00022603"/>
    </source>
</evidence>
<dbReference type="Pfam" id="PF02636">
    <property type="entry name" value="Methyltransf_28"/>
    <property type="match status" value="1"/>
</dbReference>
<dbReference type="AlphaFoldDB" id="A0A3R7FGD5"/>
<proteinExistence type="predicted"/>
<organism evidence="3 4">
    <name type="scientific">Alicycliphilus denitrificans</name>
    <dbReference type="NCBI Taxonomy" id="179636"/>
    <lineage>
        <taxon>Bacteria</taxon>
        <taxon>Pseudomonadati</taxon>
        <taxon>Pseudomonadota</taxon>
        <taxon>Betaproteobacteria</taxon>
        <taxon>Burkholderiales</taxon>
        <taxon>Comamonadaceae</taxon>
        <taxon>Alicycliphilus</taxon>
    </lineage>
</organism>
<dbReference type="RefSeq" id="WP_094434231.1">
    <property type="nucleotide sequence ID" value="NZ_AP024172.1"/>
</dbReference>
<evidence type="ECO:0000256" key="2">
    <source>
        <dbReference type="ARBA" id="ARBA00022679"/>
    </source>
</evidence>
<dbReference type="PANTHER" id="PTHR12049:SF7">
    <property type="entry name" value="PROTEIN ARGININE METHYLTRANSFERASE NDUFAF7, MITOCHONDRIAL"/>
    <property type="match status" value="1"/>
</dbReference>
<accession>A0A3R7FGD5</accession>
<reference evidence="3 4" key="1">
    <citation type="submission" date="2018-09" db="EMBL/GenBank/DDBJ databases">
        <title>Genome comparison of Alicycliphilus sp. BQ1, a polyurethanolytic bacterium, with its closest phylogenetic relatives Alicycliphilus denitrificans BC and K601, unable to attack polyurethane.</title>
        <authorList>
            <person name="Loza-Tavera H."/>
            <person name="Lozano L."/>
            <person name="Cevallos M."/>
            <person name="Maya-Lucas O."/>
            <person name="Garcia-Mena J."/>
            <person name="Hernandez J."/>
        </authorList>
    </citation>
    <scope>NUCLEOTIDE SEQUENCE [LARGE SCALE GENOMIC DNA]</scope>
    <source>
        <strain evidence="3 4">BQ1</strain>
    </source>
</reference>
<dbReference type="InterPro" id="IPR029063">
    <property type="entry name" value="SAM-dependent_MTases_sf"/>
</dbReference>
<dbReference type="EMBL" id="NKDB02000001">
    <property type="protein sequence ID" value="RKJ98278.1"/>
    <property type="molecule type" value="Genomic_DNA"/>
</dbReference>
<dbReference type="PANTHER" id="PTHR12049">
    <property type="entry name" value="PROTEIN ARGININE METHYLTRANSFERASE NDUFAF7, MITOCHONDRIAL"/>
    <property type="match status" value="1"/>
</dbReference>
<dbReference type="Gene3D" id="3.40.50.12710">
    <property type="match status" value="1"/>
</dbReference>
<dbReference type="InterPro" id="IPR038375">
    <property type="entry name" value="NDUFAF7_sf"/>
</dbReference>
<dbReference type="InterPro" id="IPR003788">
    <property type="entry name" value="NDUFAF7"/>
</dbReference>
<protein>
    <submittedName>
        <fullName evidence="3">Class I SAM-dependent methyltransferase</fullName>
    </submittedName>
</protein>
<name>A0A3R7FGD5_9BURK</name>
<comment type="caution">
    <text evidence="3">The sequence shown here is derived from an EMBL/GenBank/DDBJ whole genome shotgun (WGS) entry which is preliminary data.</text>
</comment>
<evidence type="ECO:0000313" key="4">
    <source>
        <dbReference type="Proteomes" id="UP000216225"/>
    </source>
</evidence>